<keyword evidence="2" id="KW-1133">Transmembrane helix</keyword>
<dbReference type="InterPro" id="IPR032623">
    <property type="entry name" value="FecR_N"/>
</dbReference>
<feature type="transmembrane region" description="Helical" evidence="2">
    <location>
        <begin position="104"/>
        <end position="125"/>
    </location>
</feature>
<dbReference type="PANTHER" id="PTHR30273:SF2">
    <property type="entry name" value="PROTEIN FECR"/>
    <property type="match status" value="1"/>
</dbReference>
<evidence type="ECO:0000313" key="5">
    <source>
        <dbReference type="EMBL" id="GBH33038.1"/>
    </source>
</evidence>
<dbReference type="Proteomes" id="UP000290975">
    <property type="component" value="Unassembled WGS sequence"/>
</dbReference>
<evidence type="ECO:0000259" key="3">
    <source>
        <dbReference type="Pfam" id="PF04773"/>
    </source>
</evidence>
<protein>
    <submittedName>
        <fullName evidence="5">Transmembrane sensor</fullName>
    </submittedName>
</protein>
<dbReference type="InterPro" id="IPR006860">
    <property type="entry name" value="FecR"/>
</dbReference>
<keyword evidence="2 5" id="KW-0812">Transmembrane</keyword>
<reference evidence="5 6" key="1">
    <citation type="submission" date="2014-12" db="EMBL/GenBank/DDBJ databases">
        <title>Whole genome sequencing of Sphingobium xenophagum OW59.</title>
        <authorList>
            <person name="Ohta Y."/>
            <person name="Nishi S."/>
            <person name="Hatada Y."/>
        </authorList>
    </citation>
    <scope>NUCLEOTIDE SEQUENCE [LARGE SCALE GENOMIC DNA]</scope>
    <source>
        <strain evidence="5 6">OW59</strain>
    </source>
</reference>
<dbReference type="GO" id="GO:0016989">
    <property type="term" value="F:sigma factor antagonist activity"/>
    <property type="evidence" value="ECO:0007669"/>
    <property type="project" value="TreeGrafter"/>
</dbReference>
<evidence type="ECO:0000256" key="1">
    <source>
        <dbReference type="SAM" id="MobiDB-lite"/>
    </source>
</evidence>
<dbReference type="EMBL" id="BBQY01000060">
    <property type="protein sequence ID" value="GBH33038.1"/>
    <property type="molecule type" value="Genomic_DNA"/>
</dbReference>
<dbReference type="PANTHER" id="PTHR30273">
    <property type="entry name" value="PERIPLASMIC SIGNAL SENSOR AND SIGMA FACTOR ACTIVATOR FECR-RELATED"/>
    <property type="match status" value="1"/>
</dbReference>
<dbReference type="Pfam" id="PF04773">
    <property type="entry name" value="FecR"/>
    <property type="match status" value="1"/>
</dbReference>
<evidence type="ECO:0000259" key="4">
    <source>
        <dbReference type="Pfam" id="PF16220"/>
    </source>
</evidence>
<dbReference type="Gene3D" id="2.60.120.1440">
    <property type="match status" value="1"/>
</dbReference>
<dbReference type="Pfam" id="PF16220">
    <property type="entry name" value="DUF4880"/>
    <property type="match status" value="1"/>
</dbReference>
<organism evidence="5 6">
    <name type="scientific">Sphingobium xenophagum</name>
    <dbReference type="NCBI Taxonomy" id="121428"/>
    <lineage>
        <taxon>Bacteria</taxon>
        <taxon>Pseudomonadati</taxon>
        <taxon>Pseudomonadota</taxon>
        <taxon>Alphaproteobacteria</taxon>
        <taxon>Sphingomonadales</taxon>
        <taxon>Sphingomonadaceae</taxon>
        <taxon>Sphingobium</taxon>
    </lineage>
</organism>
<evidence type="ECO:0000256" key="2">
    <source>
        <dbReference type="SAM" id="Phobius"/>
    </source>
</evidence>
<proteinExistence type="predicted"/>
<comment type="caution">
    <text evidence="5">The sequence shown here is derived from an EMBL/GenBank/DDBJ whole genome shotgun (WGS) entry which is preliminary data.</text>
</comment>
<gene>
    <name evidence="5" type="ORF">MBESOW_P4203</name>
</gene>
<feature type="domain" description="FecR N-terminal" evidence="4">
    <location>
        <begin position="24"/>
        <end position="64"/>
    </location>
</feature>
<accession>A0A401J900</accession>
<evidence type="ECO:0000313" key="6">
    <source>
        <dbReference type="Proteomes" id="UP000290975"/>
    </source>
</evidence>
<feature type="region of interest" description="Disordered" evidence="1">
    <location>
        <begin position="77"/>
        <end position="102"/>
    </location>
</feature>
<keyword evidence="2" id="KW-0472">Membrane</keyword>
<sequence>MRFFPRLVWDAQAMALDGAEARRDASHWYVRLREEEHDEALKAEFSDWLCADALHGEAWTDMCETMEVAGRAPAGWRSYSLPGNGQRRGRRSARRRSPEQRRRGIQIAAGAVAAACAIVLALPIVSLHLRADHITGAGHVEQVRLADGSMVQVGPDSAIAVDYSDRGRVVRLLSGQALFDVTHDPSRPFRVEAGQVTTTVLGTKFDVRMLGDTTSVAVARGHVRVEDPGHVPATTHDLLPGDWVRIDGAHHDETGKLAPQLVGGWGQGEALAENRTIGSVVDEIRPWFGGRIVLNDARLAGRRVTGIYNVKDPEKALEMIVRPYGGHITRITPWLLIVSGN</sequence>
<dbReference type="PIRSF" id="PIRSF018266">
    <property type="entry name" value="FecR"/>
    <property type="match status" value="1"/>
</dbReference>
<keyword evidence="6" id="KW-1185">Reference proteome</keyword>
<feature type="domain" description="FecR protein" evidence="3">
    <location>
        <begin position="133"/>
        <end position="224"/>
    </location>
</feature>
<dbReference type="AlphaFoldDB" id="A0A401J900"/>
<name>A0A401J900_SPHXE</name>
<dbReference type="InterPro" id="IPR012373">
    <property type="entry name" value="Ferrdict_sens_TM"/>
</dbReference>